<feature type="domain" description="SERTA" evidence="2">
    <location>
        <begin position="3"/>
        <end position="49"/>
    </location>
</feature>
<feature type="region of interest" description="Disordered" evidence="1">
    <location>
        <begin position="111"/>
        <end position="136"/>
    </location>
</feature>
<proteinExistence type="evidence at transcript level"/>
<accession>F1CJ01</accession>
<sequence>MKWKDERRKVLKMSVNKLRRIDDPEAYLRRSVLINNTVRKLQMEIRQERNNQNAIMLKSKSWGFESHLPEDEYPKTSNRNLDASKEDVSCDEIFGVHEDFLRINLPDRCPLTPDRSKGNNNNNRSRSRNPSGNNQCATQYAGKRESCSYGGYDRFYCNHSCLRS</sequence>
<dbReference type="AlphaFoldDB" id="F1CJ01"/>
<feature type="compositionally biased region" description="Low complexity" evidence="1">
    <location>
        <begin position="118"/>
        <end position="134"/>
    </location>
</feature>
<dbReference type="PANTHER" id="PTHR16277">
    <property type="entry name" value="CELL DIVISION CYCLE ASSOCIATED PROTEIN 4/SERTA DOMAIN-CONTAINING PROTEIN 2"/>
    <property type="match status" value="1"/>
</dbReference>
<dbReference type="PROSITE" id="PS51053">
    <property type="entry name" value="SERTA"/>
    <property type="match status" value="1"/>
</dbReference>
<protein>
    <recommendedName>
        <fullName evidence="2">SERTA domain-containing protein</fullName>
    </recommendedName>
</protein>
<dbReference type="PANTHER" id="PTHR16277:SF7">
    <property type="entry name" value="RE12330P"/>
    <property type="match status" value="1"/>
</dbReference>
<evidence type="ECO:0000313" key="3">
    <source>
        <dbReference type="EMBL" id="ADY39532.1"/>
    </source>
</evidence>
<dbReference type="EMBL" id="HQ288109">
    <property type="protein sequence ID" value="ADY39532.1"/>
    <property type="molecule type" value="mRNA"/>
</dbReference>
<dbReference type="Pfam" id="PF06031">
    <property type="entry name" value="SERTA"/>
    <property type="match status" value="1"/>
</dbReference>
<evidence type="ECO:0000259" key="2">
    <source>
        <dbReference type="PROSITE" id="PS51053"/>
    </source>
</evidence>
<reference evidence="3" key="1">
    <citation type="journal article" date="2011" name="Toxicon">
        <title>The tale of a resting gland: transcriptome of a replete venom gland from the scorpion Hottentotta judaicus.</title>
        <authorList>
            <person name="Morgenstern D."/>
            <person name="Rohde B.H."/>
            <person name="King G.F."/>
            <person name="Tal T."/>
            <person name="Sher D."/>
            <person name="Zlotkin E."/>
        </authorList>
    </citation>
    <scope>NUCLEOTIDE SEQUENCE</scope>
    <source>
        <tissue evidence="3">Telson</tissue>
    </source>
</reference>
<name>F1CJ01_HOTJU</name>
<dbReference type="InterPro" id="IPR009263">
    <property type="entry name" value="SERTA_dom"/>
</dbReference>
<dbReference type="InterPro" id="IPR052262">
    <property type="entry name" value="E2F-SERTA_domain_protein"/>
</dbReference>
<organism evidence="3">
    <name type="scientific">Hottentotta judaicus</name>
    <name type="common">Black scorpion</name>
    <name type="synonym">Buthotus judaicus</name>
    <dbReference type="NCBI Taxonomy" id="6863"/>
    <lineage>
        <taxon>Eukaryota</taxon>
        <taxon>Metazoa</taxon>
        <taxon>Ecdysozoa</taxon>
        <taxon>Arthropoda</taxon>
        <taxon>Chelicerata</taxon>
        <taxon>Arachnida</taxon>
        <taxon>Scorpiones</taxon>
        <taxon>Buthida</taxon>
        <taxon>Buthoidea</taxon>
        <taxon>Buthidae</taxon>
        <taxon>Hottentotta</taxon>
    </lineage>
</organism>
<evidence type="ECO:0000256" key="1">
    <source>
        <dbReference type="SAM" id="MobiDB-lite"/>
    </source>
</evidence>
<dbReference type="GO" id="GO:0005634">
    <property type="term" value="C:nucleus"/>
    <property type="evidence" value="ECO:0007669"/>
    <property type="project" value="TreeGrafter"/>
</dbReference>